<dbReference type="RefSeq" id="WP_053063375.1">
    <property type="nucleotide sequence ID" value="NZ_JZWI01000043.1"/>
</dbReference>
<gene>
    <name evidence="2" type="ORF">VPARA_60410</name>
</gene>
<feature type="domain" description="Amidohydrolase 3" evidence="1">
    <location>
        <begin position="49"/>
        <end position="198"/>
    </location>
</feature>
<protein>
    <submittedName>
        <fullName evidence="2">N-acyl-D-glutamate deacylase</fullName>
        <ecNumber evidence="2">3.5.1.82</ecNumber>
    </submittedName>
</protein>
<dbReference type="InterPro" id="IPR050378">
    <property type="entry name" value="Metallo-dep_Hydrolases_sf"/>
</dbReference>
<dbReference type="Pfam" id="PF07969">
    <property type="entry name" value="Amidohydro_3"/>
    <property type="match status" value="2"/>
</dbReference>
<dbReference type="GO" id="GO:0047421">
    <property type="term" value="F:N-acyl-D-glutamate deacylase activity"/>
    <property type="evidence" value="ECO:0007669"/>
    <property type="project" value="UniProtKB-EC"/>
</dbReference>
<dbReference type="Gene3D" id="3.20.20.140">
    <property type="entry name" value="Metal-dependent hydrolases"/>
    <property type="match status" value="2"/>
</dbReference>
<name>A0A0H2LT42_VARPD</name>
<dbReference type="SUPFAM" id="SSF51556">
    <property type="entry name" value="Metallo-dependent hydrolases"/>
    <property type="match status" value="1"/>
</dbReference>
<reference evidence="2 3" key="1">
    <citation type="submission" date="2015-03" db="EMBL/GenBank/DDBJ databases">
        <title>Genome sequence of Variovorax paradoxus TBEA6.</title>
        <authorList>
            <person name="Poehlein A."/>
            <person name="Schuldes J."/>
            <person name="Wuebbeler J.H."/>
            <person name="Hiessl S."/>
            <person name="Steinbuechel A."/>
            <person name="Daniel R."/>
        </authorList>
    </citation>
    <scope>NUCLEOTIDE SEQUENCE [LARGE SCALE GENOMIC DNA]</scope>
    <source>
        <strain evidence="2 3">TBEA6</strain>
    </source>
</reference>
<dbReference type="InterPro" id="IPR011059">
    <property type="entry name" value="Metal-dep_hydrolase_composite"/>
</dbReference>
<dbReference type="AlphaFoldDB" id="A0A0H2LT42"/>
<dbReference type="PANTHER" id="PTHR11647:SF1">
    <property type="entry name" value="COLLAPSIN RESPONSE MEDIATOR PROTEIN"/>
    <property type="match status" value="1"/>
</dbReference>
<dbReference type="EC" id="3.5.1.82" evidence="2"/>
<dbReference type="PATRIC" id="fig|34073.19.peg.6202"/>
<dbReference type="PANTHER" id="PTHR11647">
    <property type="entry name" value="HYDRANTOINASE/DIHYDROPYRIMIDINASE FAMILY MEMBER"/>
    <property type="match status" value="1"/>
</dbReference>
<dbReference type="InterPro" id="IPR032466">
    <property type="entry name" value="Metal_Hydrolase"/>
</dbReference>
<keyword evidence="3" id="KW-1185">Reference proteome</keyword>
<proteinExistence type="predicted"/>
<comment type="caution">
    <text evidence="2">The sequence shown here is derived from an EMBL/GenBank/DDBJ whole genome shotgun (WGS) entry which is preliminary data.</text>
</comment>
<evidence type="ECO:0000259" key="1">
    <source>
        <dbReference type="Pfam" id="PF07969"/>
    </source>
</evidence>
<sequence>MMIDYLLVGGQVVASEGQAEPFVGTVAIAGERIVWVQQGIVDAPARQRIDCSGLIVAPGFIDIHTHSDAAFLKDSGGQSQITQGVTTEIAGNCGHSCAPCADPILLRKHLLAVQDSTEITWRTFAEYLDVLQATRPVLNVASYVGHGTVRLAVKGTASSAAGADELSAMGKYLRQALDDGAIGISTGLEYAPGMHATAVELLEAGAIAAEFDVVYASHVRNRDWLIEMGVGEALGIARTTRSKLQLSHIAPKYGAPQGAADRLLEMVRWAREDGADVGFDVIPDEWGPTKVIASLPMWALELPSDELRSLLRPGPSRARLQENAFPNWKLLADHRWDWLVLYHCGANPSYMGKTIQQIAVERQSTPWDCICDLLLEEGAEMSRLMWCGRVSSQADIDTLIRQPDCMVISDGVSVSEVGALKDLRFSPIAFSWAASFLQKYVRDQRVLDIVEAVGRLTWTPARRFRLEHRGELRAGYYADLAVFDLDQIHCHSTLENPNVKSTGVTHVFVNGTAVMRDASITEARPGKVLRRGA</sequence>
<accession>A0A0H2LT42</accession>
<dbReference type="InterPro" id="IPR013108">
    <property type="entry name" value="Amidohydro_3"/>
</dbReference>
<dbReference type="EMBL" id="JZWI01000043">
    <property type="protein sequence ID" value="KLN52871.1"/>
    <property type="molecule type" value="Genomic_DNA"/>
</dbReference>
<dbReference type="SUPFAM" id="SSF51338">
    <property type="entry name" value="Composite domain of metallo-dependent hydrolases"/>
    <property type="match status" value="1"/>
</dbReference>
<organism evidence="2 3">
    <name type="scientific">Variovorax paradoxus</name>
    <dbReference type="NCBI Taxonomy" id="34073"/>
    <lineage>
        <taxon>Bacteria</taxon>
        <taxon>Pseudomonadati</taxon>
        <taxon>Pseudomonadota</taxon>
        <taxon>Betaproteobacteria</taxon>
        <taxon>Burkholderiales</taxon>
        <taxon>Comamonadaceae</taxon>
        <taxon>Variovorax</taxon>
    </lineage>
</organism>
<evidence type="ECO:0000313" key="2">
    <source>
        <dbReference type="EMBL" id="KLN52871.1"/>
    </source>
</evidence>
<keyword evidence="2" id="KW-0378">Hydrolase</keyword>
<evidence type="ECO:0000313" key="3">
    <source>
        <dbReference type="Proteomes" id="UP000035170"/>
    </source>
</evidence>
<feature type="domain" description="Amidohydrolase 3" evidence="1">
    <location>
        <begin position="426"/>
        <end position="514"/>
    </location>
</feature>
<dbReference type="Proteomes" id="UP000035170">
    <property type="component" value="Unassembled WGS sequence"/>
</dbReference>